<dbReference type="Proteomes" id="UP000249898">
    <property type="component" value="Chromosome"/>
</dbReference>
<protein>
    <submittedName>
        <fullName evidence="2">AraC family transcriptional regulator</fullName>
    </submittedName>
</protein>
<dbReference type="SMART" id="SM00342">
    <property type="entry name" value="HTH_ARAC"/>
    <property type="match status" value="1"/>
</dbReference>
<sequence length="295" mass="33338">MQLYMRDVYDNAGEIKEEVTPWLSGHKQQRALLPNLQLLNQHLRANTDLSIHEEAQPGLYFSFLGTKPIKTVKDIDSVQISYQEQNINGHFFIAKNKEHSLLQVRISPAHLASVLGETEDQIIQHFTSMRHSLGNENAVIRLPITERTTSIVQPILSHKGHSISLAGHLYSLMFTLIEQLQMLSHLSQCEDCQSKLFHAQNLLEMPEHDALDIKYLAQKVGLNTEALAIGFYLIVGQSIESYRSRSRIKSAAALLRQNPAAKPHIVAQSGFSEAQFEAAFIKHFGVSSHQYEQIH</sequence>
<dbReference type="InterPro" id="IPR018060">
    <property type="entry name" value="HTH_AraC"/>
</dbReference>
<dbReference type="AlphaFoldDB" id="A0A2Z4PUV3"/>
<dbReference type="GO" id="GO:0043565">
    <property type="term" value="F:sequence-specific DNA binding"/>
    <property type="evidence" value="ECO:0007669"/>
    <property type="project" value="InterPro"/>
</dbReference>
<reference evidence="2 3" key="1">
    <citation type="submission" date="2016-06" db="EMBL/GenBank/DDBJ databases">
        <title>The sequenced genome of the ice-adhering bacterium Marinomonas primoryensis, from Antarctica.</title>
        <authorList>
            <person name="Graham L."/>
            <person name="Vance T.D.R."/>
            <person name="Davies P.L."/>
        </authorList>
    </citation>
    <scope>NUCLEOTIDE SEQUENCE [LARGE SCALE GENOMIC DNA]</scope>
    <source>
        <strain evidence="2 3">AceL</strain>
    </source>
</reference>
<evidence type="ECO:0000259" key="1">
    <source>
        <dbReference type="PROSITE" id="PS01124"/>
    </source>
</evidence>
<dbReference type="Gene3D" id="1.10.10.60">
    <property type="entry name" value="Homeodomain-like"/>
    <property type="match status" value="1"/>
</dbReference>
<dbReference type="EMBL" id="CP016181">
    <property type="protein sequence ID" value="AWY01336.1"/>
    <property type="molecule type" value="Genomic_DNA"/>
</dbReference>
<dbReference type="OrthoDB" id="6101802at2"/>
<accession>A0A2Z4PUV3</accession>
<gene>
    <name evidence="2" type="ORF">A8139_16255</name>
</gene>
<feature type="domain" description="HTH araC/xylS-type" evidence="1">
    <location>
        <begin position="197"/>
        <end position="294"/>
    </location>
</feature>
<dbReference type="PROSITE" id="PS01124">
    <property type="entry name" value="HTH_ARAC_FAMILY_2"/>
    <property type="match status" value="1"/>
</dbReference>
<evidence type="ECO:0000313" key="3">
    <source>
        <dbReference type="Proteomes" id="UP000249898"/>
    </source>
</evidence>
<dbReference type="RefSeq" id="WP_112139777.1">
    <property type="nucleotide sequence ID" value="NZ_CP016181.1"/>
</dbReference>
<dbReference type="GO" id="GO:0003700">
    <property type="term" value="F:DNA-binding transcription factor activity"/>
    <property type="evidence" value="ECO:0007669"/>
    <property type="project" value="InterPro"/>
</dbReference>
<proteinExistence type="predicted"/>
<evidence type="ECO:0000313" key="2">
    <source>
        <dbReference type="EMBL" id="AWY01336.1"/>
    </source>
</evidence>
<organism evidence="2 3">
    <name type="scientific">Marinomonas primoryensis</name>
    <dbReference type="NCBI Taxonomy" id="178399"/>
    <lineage>
        <taxon>Bacteria</taxon>
        <taxon>Pseudomonadati</taxon>
        <taxon>Pseudomonadota</taxon>
        <taxon>Gammaproteobacteria</taxon>
        <taxon>Oceanospirillales</taxon>
        <taxon>Oceanospirillaceae</taxon>
        <taxon>Marinomonas</taxon>
    </lineage>
</organism>
<name>A0A2Z4PUV3_9GAMM</name>